<dbReference type="InterPro" id="IPR011041">
    <property type="entry name" value="Quinoprot_gluc/sorb_DH_b-prop"/>
</dbReference>
<evidence type="ECO:0000313" key="3">
    <source>
        <dbReference type="Proteomes" id="UP001055460"/>
    </source>
</evidence>
<dbReference type="Gene3D" id="2.120.10.30">
    <property type="entry name" value="TolB, C-terminal domain"/>
    <property type="match status" value="1"/>
</dbReference>
<proteinExistence type="predicted"/>
<feature type="domain" description="Pyrroloquinoline quinone-dependent pyranose dehydrogenase beta-propeller" evidence="1">
    <location>
        <begin position="333"/>
        <end position="439"/>
    </location>
</feature>
<dbReference type="Pfam" id="PF22807">
    <property type="entry name" value="TrAA12"/>
    <property type="match status" value="2"/>
</dbReference>
<dbReference type="AlphaFoldDB" id="A0A9Q8YFF6"/>
<dbReference type="RefSeq" id="WP_060520201.1">
    <property type="nucleotide sequence ID" value="NZ_CP101519.1"/>
</dbReference>
<sequence length="444" mass="47561">MKKLLITVLVVAALVVAAGGGLVALSRHEATVPIEQTYGPDPVLVEPKAEWLPSVNVAEATPWPNGQMPVAAQGLEVKEYAGDLEHPRWLHVLPNGDVLVAESNAPPKPDAGFSIRAFFMGLFQARAGAETKSANRISLLRDSDGDGVAETKTPFITGLYSPFGMSLLDSTLYVANADAIVAFPYQEGATQITGAPDKIVDLPSGRNHHWTKDVIASRDGTKLYATVGSNSNVAENGMDEEKGRAAVHEIDLASRQTRLFASGLRNPNGLSWQPDSGQLWVVVNERDEIGPDLVPDYMTSVQDGAFYGWPYSWYGQHVDDRVEPQNQELVAVAIKPDYALGPHTASLGLTFNTGDLFGPEMKSGAFVGQHGSWNRIPRSGYKVIFVPFAAGRPSGPPRDILTGFLSAEGKALGRPVGVAIARDGALLVADDVGNKVWRVAPHAN</sequence>
<dbReference type="PANTHER" id="PTHR19328:SF55">
    <property type="entry name" value="BLR6566 PROTEIN"/>
    <property type="match status" value="1"/>
</dbReference>
<dbReference type="EMBL" id="CP098809">
    <property type="protein sequence ID" value="USJ27932.1"/>
    <property type="molecule type" value="Genomic_DNA"/>
</dbReference>
<reference evidence="2" key="1">
    <citation type="submission" date="2022-06" db="EMBL/GenBank/DDBJ databases">
        <title>Physiological and biochemical characterization and genomic elucidation of a strain of the genus Ensifer adhaerens M8 that combines arsenic oxidation and chromium reduction.</title>
        <authorList>
            <person name="Li X."/>
            <person name="Yu c."/>
        </authorList>
    </citation>
    <scope>NUCLEOTIDE SEQUENCE</scope>
    <source>
        <strain evidence="2">M8</strain>
        <plasmid evidence="2">pB</plasmid>
    </source>
</reference>
<dbReference type="PANTHER" id="PTHR19328">
    <property type="entry name" value="HEDGEHOG-INTERACTING PROTEIN"/>
    <property type="match status" value="1"/>
</dbReference>
<feature type="domain" description="Pyrroloquinoline quinone-dependent pyranose dehydrogenase beta-propeller" evidence="1">
    <location>
        <begin position="164"/>
        <end position="289"/>
    </location>
</feature>
<organism evidence="2 3">
    <name type="scientific">Ensifer adhaerens</name>
    <name type="common">Sinorhizobium morelense</name>
    <dbReference type="NCBI Taxonomy" id="106592"/>
    <lineage>
        <taxon>Bacteria</taxon>
        <taxon>Pseudomonadati</taxon>
        <taxon>Pseudomonadota</taxon>
        <taxon>Alphaproteobacteria</taxon>
        <taxon>Hyphomicrobiales</taxon>
        <taxon>Rhizobiaceae</taxon>
        <taxon>Sinorhizobium/Ensifer group</taxon>
        <taxon>Ensifer</taxon>
    </lineage>
</organism>
<accession>A0A9Q8YFF6</accession>
<gene>
    <name evidence="2" type="ORF">NE863_29095</name>
</gene>
<evidence type="ECO:0000313" key="2">
    <source>
        <dbReference type="EMBL" id="USJ27932.1"/>
    </source>
</evidence>
<protein>
    <submittedName>
        <fullName evidence="2">Sorbosone dehydrogenase family protein</fullName>
    </submittedName>
</protein>
<dbReference type="Proteomes" id="UP001055460">
    <property type="component" value="Plasmid pB"/>
</dbReference>
<keyword evidence="2" id="KW-0614">Plasmid</keyword>
<name>A0A9Q8YFF6_ENSAD</name>
<geneLocation type="plasmid" evidence="2 3">
    <name>pB</name>
</geneLocation>
<dbReference type="InterPro" id="IPR054539">
    <property type="entry name" value="Beta-prop_PDH"/>
</dbReference>
<evidence type="ECO:0000259" key="1">
    <source>
        <dbReference type="Pfam" id="PF22807"/>
    </source>
</evidence>
<dbReference type="InterPro" id="IPR011042">
    <property type="entry name" value="6-blade_b-propeller_TolB-like"/>
</dbReference>
<dbReference type="SUPFAM" id="SSF50952">
    <property type="entry name" value="Soluble quinoprotein glucose dehydrogenase"/>
    <property type="match status" value="1"/>
</dbReference>